<dbReference type="PANTHER" id="PTHR43471">
    <property type="entry name" value="ABC TRANSPORTER PERMEASE"/>
    <property type="match status" value="1"/>
</dbReference>
<name>A0A1G9VDP1_9BACT</name>
<dbReference type="EMBL" id="FNFO01000020">
    <property type="protein sequence ID" value="SDM70200.1"/>
    <property type="molecule type" value="Genomic_DNA"/>
</dbReference>
<keyword evidence="3" id="KW-1185">Reference proteome</keyword>
<dbReference type="GO" id="GO:0005886">
    <property type="term" value="C:plasma membrane"/>
    <property type="evidence" value="ECO:0007669"/>
    <property type="project" value="UniProtKB-SubCell"/>
</dbReference>
<keyword evidence="1" id="KW-0812">Transmembrane</keyword>
<feature type="transmembrane region" description="Helical" evidence="1">
    <location>
        <begin position="247"/>
        <end position="267"/>
    </location>
</feature>
<accession>A0A1G9VDP1</accession>
<feature type="transmembrane region" description="Helical" evidence="1">
    <location>
        <begin position="20"/>
        <end position="42"/>
    </location>
</feature>
<feature type="transmembrane region" description="Helical" evidence="1">
    <location>
        <begin position="215"/>
        <end position="241"/>
    </location>
</feature>
<sequence>MRFSTELLLARQVWDTAFRTRAVVALFVLVGLAGVAATWLGWTTYRQQEATRAHYQQAAREDWLGNPDKHPHRMAHYGHFAFRARSPLSMLDRGMDPFLGNAIYLEAHQQNTVNFSEAEFSTGLVRFGEFSLALLLQLLLPLLIFFLGAGSVAADRENGTLRLLMSQGASPLSLLVGKSLGLWAVIMVLFIPLMGLAAVGWLLARPGPPPADEVFRLLVLAGTYGWALLLYCVLAVGVSAVSRTVKTAWVMLIGFWLVSLMIVPRVGQAIGAALYPLPSRTEFQAAIQADLVQAGDSHNPDDPHYQALRDSLLTAYNVDSVVQLPFNYSGYVMAEGEKISAALYQRHYARLLAQIRRQNRVAQAFVLFSPYVALKPLSMALTGTDFTSYVAFQQQAEAYRYALAQRMNELQIRLISNRPHAGENPILNHEHWQELPDFEPQLRPLAALFPSAWFSLGALVGWGLALAGGLFWIAHRFSPV</sequence>
<dbReference type="Pfam" id="PF12679">
    <property type="entry name" value="ABC2_membrane_2"/>
    <property type="match status" value="1"/>
</dbReference>
<evidence type="ECO:0000313" key="2">
    <source>
        <dbReference type="EMBL" id="SDM70200.1"/>
    </source>
</evidence>
<gene>
    <name evidence="2" type="ORF">SAMN05421823_1202</name>
</gene>
<dbReference type="Proteomes" id="UP000198510">
    <property type="component" value="Unassembled WGS sequence"/>
</dbReference>
<dbReference type="OrthoDB" id="184009at2"/>
<proteinExistence type="predicted"/>
<dbReference type="GO" id="GO:0140359">
    <property type="term" value="F:ABC-type transporter activity"/>
    <property type="evidence" value="ECO:0007669"/>
    <property type="project" value="InterPro"/>
</dbReference>
<feature type="transmembrane region" description="Helical" evidence="1">
    <location>
        <begin position="132"/>
        <end position="154"/>
    </location>
</feature>
<reference evidence="2 3" key="1">
    <citation type="submission" date="2016-10" db="EMBL/GenBank/DDBJ databases">
        <authorList>
            <person name="de Groot N.N."/>
        </authorList>
    </citation>
    <scope>NUCLEOTIDE SEQUENCE [LARGE SCALE GENOMIC DNA]</scope>
    <source>
        <strain evidence="2 3">DSM 25186</strain>
    </source>
</reference>
<dbReference type="AlphaFoldDB" id="A0A1G9VDP1"/>
<dbReference type="RefSeq" id="WP_089688666.1">
    <property type="nucleotide sequence ID" value="NZ_FNFO01000020.1"/>
</dbReference>
<dbReference type="InterPro" id="IPR021913">
    <property type="entry name" value="DUF3526"/>
</dbReference>
<keyword evidence="1" id="KW-0472">Membrane</keyword>
<dbReference type="STRING" id="1075417.SAMN05421823_1202"/>
<dbReference type="PANTHER" id="PTHR43471:SF1">
    <property type="entry name" value="ABC TRANSPORTER PERMEASE PROTEIN NOSY-RELATED"/>
    <property type="match status" value="1"/>
</dbReference>
<organism evidence="2 3">
    <name type="scientific">Catalinimonas alkaloidigena</name>
    <dbReference type="NCBI Taxonomy" id="1075417"/>
    <lineage>
        <taxon>Bacteria</taxon>
        <taxon>Pseudomonadati</taxon>
        <taxon>Bacteroidota</taxon>
        <taxon>Cytophagia</taxon>
        <taxon>Cytophagales</taxon>
        <taxon>Catalimonadaceae</taxon>
        <taxon>Catalinimonas</taxon>
    </lineage>
</organism>
<evidence type="ECO:0000256" key="1">
    <source>
        <dbReference type="SAM" id="Phobius"/>
    </source>
</evidence>
<evidence type="ECO:0000313" key="3">
    <source>
        <dbReference type="Proteomes" id="UP000198510"/>
    </source>
</evidence>
<keyword evidence="1" id="KW-1133">Transmembrane helix</keyword>
<feature type="transmembrane region" description="Helical" evidence="1">
    <location>
        <begin position="452"/>
        <end position="474"/>
    </location>
</feature>
<feature type="transmembrane region" description="Helical" evidence="1">
    <location>
        <begin position="180"/>
        <end position="203"/>
    </location>
</feature>
<dbReference type="Pfam" id="PF12040">
    <property type="entry name" value="DUF3526"/>
    <property type="match status" value="1"/>
</dbReference>
<protein>
    <submittedName>
        <fullName evidence="2">ABC-2 type transport system permease protein</fullName>
    </submittedName>
</protein>